<comment type="caution">
    <text evidence="2">The sequence shown here is derived from an EMBL/GenBank/DDBJ whole genome shotgun (WGS) entry which is preliminary data.</text>
</comment>
<evidence type="ECO:0000313" key="2">
    <source>
        <dbReference type="EMBL" id="OLQ00143.1"/>
    </source>
</evidence>
<dbReference type="InterPro" id="IPR029044">
    <property type="entry name" value="Nucleotide-diphossugar_trans"/>
</dbReference>
<dbReference type="OMA" id="PWRHISV"/>
<organism evidence="2 3">
    <name type="scientific">Symbiodinium microadriaticum</name>
    <name type="common">Dinoflagellate</name>
    <name type="synonym">Zooxanthella microadriatica</name>
    <dbReference type="NCBI Taxonomy" id="2951"/>
    <lineage>
        <taxon>Eukaryota</taxon>
        <taxon>Sar</taxon>
        <taxon>Alveolata</taxon>
        <taxon>Dinophyceae</taxon>
        <taxon>Suessiales</taxon>
        <taxon>Symbiodiniaceae</taxon>
        <taxon>Symbiodinium</taxon>
    </lineage>
</organism>
<dbReference type="AlphaFoldDB" id="A0A1Q9DY94"/>
<dbReference type="Pfam" id="PF01501">
    <property type="entry name" value="Glyco_transf_8"/>
    <property type="match status" value="1"/>
</dbReference>
<keyword evidence="3" id="KW-1185">Reference proteome</keyword>
<dbReference type="PANTHER" id="PTHR11183">
    <property type="entry name" value="GLYCOGENIN SUBFAMILY MEMBER"/>
    <property type="match status" value="1"/>
</dbReference>
<dbReference type="Proteomes" id="UP000186817">
    <property type="component" value="Unassembled WGS sequence"/>
</dbReference>
<proteinExistence type="predicted"/>
<dbReference type="OrthoDB" id="2014201at2759"/>
<accession>A0A1Q9DY94</accession>
<evidence type="ECO:0000256" key="1">
    <source>
        <dbReference type="SAM" id="MobiDB-lite"/>
    </source>
</evidence>
<evidence type="ECO:0000313" key="3">
    <source>
        <dbReference type="Proteomes" id="UP000186817"/>
    </source>
</evidence>
<dbReference type="GO" id="GO:0016757">
    <property type="term" value="F:glycosyltransferase activity"/>
    <property type="evidence" value="ECO:0007669"/>
    <property type="project" value="InterPro"/>
</dbReference>
<dbReference type="Gene3D" id="3.90.550.10">
    <property type="entry name" value="Spore Coat Polysaccharide Biosynthesis Protein SpsA, Chain A"/>
    <property type="match status" value="1"/>
</dbReference>
<name>A0A1Q9DY94_SYMMI</name>
<dbReference type="InterPro" id="IPR050587">
    <property type="entry name" value="GNT1/Glycosyltrans_8"/>
</dbReference>
<reference evidence="2 3" key="1">
    <citation type="submission" date="2016-02" db="EMBL/GenBank/DDBJ databases">
        <title>Genome analysis of coral dinoflagellate symbionts highlights evolutionary adaptations to a symbiotic lifestyle.</title>
        <authorList>
            <person name="Aranda M."/>
            <person name="Li Y."/>
            <person name="Liew Y.J."/>
            <person name="Baumgarten S."/>
            <person name="Simakov O."/>
            <person name="Wilson M."/>
            <person name="Piel J."/>
            <person name="Ashoor H."/>
            <person name="Bougouffa S."/>
            <person name="Bajic V.B."/>
            <person name="Ryu T."/>
            <person name="Ravasi T."/>
            <person name="Bayer T."/>
            <person name="Micklem G."/>
            <person name="Kim H."/>
            <person name="Bhak J."/>
            <person name="Lajeunesse T.C."/>
            <person name="Voolstra C.R."/>
        </authorList>
    </citation>
    <scope>NUCLEOTIDE SEQUENCE [LARGE SCALE GENOMIC DNA]</scope>
    <source>
        <strain evidence="2 3">CCMP2467</strain>
    </source>
</reference>
<dbReference type="SUPFAM" id="SSF53448">
    <property type="entry name" value="Nucleotide-diphospho-sugar transferases"/>
    <property type="match status" value="1"/>
</dbReference>
<feature type="region of interest" description="Disordered" evidence="1">
    <location>
        <begin position="50"/>
        <end position="74"/>
    </location>
</feature>
<protein>
    <submittedName>
        <fullName evidence="2">Uncharacterized protein</fullName>
    </submittedName>
</protein>
<sequence length="567" mass="64657">MIRQWRPSAAGLVPRIWRLLRALNLADTLRILVALWIAYSFGRAALRRASGATGGDKQGGRRRRRPTTPIGPDETLGEDIFSDLTANRCLELTSRLPGSIAKIFRQSGDGEGWSGFCSVCKRPLEVKIVDRSRAQRANEVAPHRRGRNAFVICLWGSSKDYVLGALVLGYSIKRTKTQNTLVCLHADDVPPEYVELLQLFWECRVVDHIEVKAARRLSTDDYIEESRFFKVFTKLRALEQTDFEKVLVMDIDLLVLSNIDDLFQFPAPAGMKRGMNKGRWPYKHGDDIDGNTFFGGRNPGSAHSWGQGTGINAGVMLLEPNAAEFQIMQEELLEPYHPAHVRGNGPEQDYLSRFWADRPWRHISVEYNYQIHHLYNALHPMLGDVERLKVAQNCKSIRVIHYSGDSEVKPWTRCLEKSYGWPSREQDEEYMKEFLSAYHSYLLWVEKDRERWTKMERNMFEDSGIKGFSLGEDGVIYYQEEEGSEKVPKETSSEAIQTAFEATRFFLCSWFDNLEAANRSVGFDLCERLKSAAQSEVPAKGPLDPESQNVTPHATLKALKSVLIRSL</sequence>
<dbReference type="EMBL" id="LSRX01000338">
    <property type="protein sequence ID" value="OLQ00143.1"/>
    <property type="molecule type" value="Genomic_DNA"/>
</dbReference>
<gene>
    <name evidence="2" type="ORF">AK812_SmicGene17238</name>
</gene>
<dbReference type="InterPro" id="IPR002495">
    <property type="entry name" value="Glyco_trans_8"/>
</dbReference>